<dbReference type="EMBL" id="MQUC01000003">
    <property type="protein sequence ID" value="PRP67949.1"/>
    <property type="molecule type" value="Genomic_DNA"/>
</dbReference>
<dbReference type="GO" id="GO:0016740">
    <property type="term" value="F:transferase activity"/>
    <property type="evidence" value="ECO:0007669"/>
    <property type="project" value="UniProtKB-KW"/>
</dbReference>
<dbReference type="OrthoDB" id="1467310at2"/>
<keyword evidence="3" id="KW-1185">Reference proteome</keyword>
<feature type="chain" id="PRO_5015709615" evidence="1">
    <location>
        <begin position="19"/>
        <end position="118"/>
    </location>
</feature>
<dbReference type="Proteomes" id="UP000239532">
    <property type="component" value="Unassembled WGS sequence"/>
</dbReference>
<organism evidence="2 3">
    <name type="scientific">Nonlabens agnitus</name>
    <dbReference type="NCBI Taxonomy" id="870484"/>
    <lineage>
        <taxon>Bacteria</taxon>
        <taxon>Pseudomonadati</taxon>
        <taxon>Bacteroidota</taxon>
        <taxon>Flavobacteriia</taxon>
        <taxon>Flavobacteriales</taxon>
        <taxon>Flavobacteriaceae</taxon>
        <taxon>Nonlabens</taxon>
    </lineage>
</organism>
<accession>A0A2S9WWU6</accession>
<protein>
    <submittedName>
        <fullName evidence="2">Nicotinic acid mononucleotide adenyltransferase</fullName>
    </submittedName>
</protein>
<name>A0A2S9WWU6_9FLAO</name>
<evidence type="ECO:0000313" key="3">
    <source>
        <dbReference type="Proteomes" id="UP000239532"/>
    </source>
</evidence>
<dbReference type="AlphaFoldDB" id="A0A2S9WWU6"/>
<comment type="caution">
    <text evidence="2">The sequence shown here is derived from an EMBL/GenBank/DDBJ whole genome shotgun (WGS) entry which is preliminary data.</text>
</comment>
<proteinExistence type="predicted"/>
<feature type="signal peptide" evidence="1">
    <location>
        <begin position="1"/>
        <end position="18"/>
    </location>
</feature>
<dbReference type="Gene3D" id="2.20.110.10">
    <property type="entry name" value="Histone H3 K4-specific methyltransferase SET7/9 N-terminal domain"/>
    <property type="match status" value="1"/>
</dbReference>
<keyword evidence="2" id="KW-0808">Transferase</keyword>
<keyword evidence="1" id="KW-0732">Signal</keyword>
<evidence type="ECO:0000256" key="1">
    <source>
        <dbReference type="SAM" id="SignalP"/>
    </source>
</evidence>
<gene>
    <name evidence="2" type="ORF">BST86_13035</name>
</gene>
<dbReference type="RefSeq" id="WP_055411679.1">
    <property type="nucleotide sequence ID" value="NZ_MQUC01000003.1"/>
</dbReference>
<dbReference type="SUPFAM" id="SSF82185">
    <property type="entry name" value="Histone H3 K4-specific methyltransferase SET7/9 N-terminal domain"/>
    <property type="match status" value="1"/>
</dbReference>
<reference evidence="2 3" key="1">
    <citation type="submission" date="2016-11" db="EMBL/GenBank/DDBJ databases">
        <title>Trade-off between light-utilization and light-protection in marine flavobacteria.</title>
        <authorList>
            <person name="Kumagai Y."/>
        </authorList>
    </citation>
    <scope>NUCLEOTIDE SEQUENCE [LARGE SCALE GENOMIC DNA]</scope>
    <source>
        <strain evidence="2 3">JCM 17109</strain>
    </source>
</reference>
<sequence length="118" mass="13547">MKNLLILSVMMLSMITFAQEVKPKFDQLKDGKIAATYFHEDGTIAQQGFFLNNKRHGEWISYNKEGQKTAQAEFDNGKKTGKWFIWNGDELTEVDYQNNQIASVNTWIDKDPVASNKP</sequence>
<evidence type="ECO:0000313" key="2">
    <source>
        <dbReference type="EMBL" id="PRP67949.1"/>
    </source>
</evidence>